<accession>A0A5B0VI04</accession>
<dbReference type="EMBL" id="VTUU01000003">
    <property type="protein sequence ID" value="KAA1174252.1"/>
    <property type="molecule type" value="Genomic_DNA"/>
</dbReference>
<evidence type="ECO:0000313" key="2">
    <source>
        <dbReference type="Proteomes" id="UP000323161"/>
    </source>
</evidence>
<keyword evidence="2" id="KW-1185">Reference proteome</keyword>
<proteinExistence type="predicted"/>
<sequence>MSNDQLHHLIVMVNQISSNLHHTGTDDEAAEAVAGHLKKFWARSMKQMIIEYADQDGSELSPLSREAVAKLQKPVETV</sequence>
<dbReference type="Pfam" id="PF11390">
    <property type="entry name" value="FdsD"/>
    <property type="match status" value="1"/>
</dbReference>
<reference evidence="1 2" key="1">
    <citation type="submission" date="2019-08" db="EMBL/GenBank/DDBJ databases">
        <title>Marinobacter ZYF650 sp. nov., a marine bacterium isolated from seawater of the Mariana trench.</title>
        <authorList>
            <person name="Ahmad W."/>
        </authorList>
    </citation>
    <scope>NUCLEOTIDE SEQUENCE [LARGE SCALE GENOMIC DNA]</scope>
    <source>
        <strain evidence="1 2">ZYF650</strain>
    </source>
</reference>
<dbReference type="InterPro" id="IPR021074">
    <property type="entry name" value="Formate_DH_dsu"/>
</dbReference>
<dbReference type="RefSeq" id="WP_149599817.1">
    <property type="nucleotide sequence ID" value="NZ_VTUU01000003.1"/>
</dbReference>
<comment type="caution">
    <text evidence="1">The sequence shown here is derived from an EMBL/GenBank/DDBJ whole genome shotgun (WGS) entry which is preliminary data.</text>
</comment>
<dbReference type="Proteomes" id="UP000323161">
    <property type="component" value="Unassembled WGS sequence"/>
</dbReference>
<dbReference type="AlphaFoldDB" id="A0A5B0VI04"/>
<gene>
    <name evidence="1" type="ORF">FWJ25_08405</name>
</gene>
<name>A0A5B0VI04_9GAMM</name>
<organism evidence="1 2">
    <name type="scientific">Marinobacter salinexigens</name>
    <dbReference type="NCBI Taxonomy" id="2919747"/>
    <lineage>
        <taxon>Bacteria</taxon>
        <taxon>Pseudomonadati</taxon>
        <taxon>Pseudomonadota</taxon>
        <taxon>Gammaproteobacteria</taxon>
        <taxon>Pseudomonadales</taxon>
        <taxon>Marinobacteraceae</taxon>
        <taxon>Marinobacter</taxon>
    </lineage>
</organism>
<evidence type="ECO:0000313" key="1">
    <source>
        <dbReference type="EMBL" id="KAA1174252.1"/>
    </source>
</evidence>
<protein>
    <submittedName>
        <fullName evidence="1">Formate dehydrogenase subunit delta</fullName>
    </submittedName>
</protein>